<dbReference type="HOGENOM" id="CLU_053306_3_2_7"/>
<feature type="binding site" evidence="8">
    <location>
        <position position="188"/>
    </location>
    <ligand>
        <name>substrate</name>
    </ligand>
</feature>
<dbReference type="EC" id="5.1.1.7" evidence="3 8"/>
<organism evidence="10 11">
    <name type="scientific">Campylobacter hominis (strain ATCC BAA-381 / DSM 21671 / CCUG 45161 / LMG 19568 / NCTC 13146 / CH001A)</name>
    <dbReference type="NCBI Taxonomy" id="360107"/>
    <lineage>
        <taxon>Bacteria</taxon>
        <taxon>Pseudomonadati</taxon>
        <taxon>Campylobacterota</taxon>
        <taxon>Epsilonproteobacteria</taxon>
        <taxon>Campylobacterales</taxon>
        <taxon>Campylobacteraceae</taxon>
        <taxon>Campylobacter</taxon>
    </lineage>
</organism>
<dbReference type="InterPro" id="IPR018510">
    <property type="entry name" value="DAP_epimerase_AS"/>
</dbReference>
<keyword evidence="11" id="KW-1185">Reference proteome</keyword>
<dbReference type="EMBL" id="CP000776">
    <property type="protein sequence ID" value="ABS52352.1"/>
    <property type="molecule type" value="Genomic_DNA"/>
</dbReference>
<evidence type="ECO:0000256" key="9">
    <source>
        <dbReference type="PROSITE-ProRule" id="PRU10125"/>
    </source>
</evidence>
<proteinExistence type="inferred from homology"/>
<sequence length="272" mass="30544">MSIKISKYNASGNDFVIFESDSFHNYSNLARKICNRHKGIGADGLIVIIKNKSEISNKISSLILDLNNDKIDFAWDFYNSDGSKADMCGNGSRAAALFAYENKIANKNMKFLTGAGIINAEICEINKHLAIVESELTKPVKKAENFSENGFLWSFYDTGVPHLVTFVKDLNDFNIEVARNLRKKYNANVNFASFKDEILRVRTYERGVEDETLACGTGMAACFITGVINFNLQNVVKVMPKSGEILYLRKNDDKVFFKGAVSHSFDALFYDE</sequence>
<keyword evidence="6 8" id="KW-0413">Isomerase</keyword>
<feature type="binding site" evidence="8">
    <location>
        <begin position="89"/>
        <end position="90"/>
    </location>
    <ligand>
        <name>substrate</name>
    </ligand>
</feature>
<dbReference type="GO" id="GO:0005829">
    <property type="term" value="C:cytosol"/>
    <property type="evidence" value="ECO:0007669"/>
    <property type="project" value="TreeGrafter"/>
</dbReference>
<feature type="binding site" evidence="8">
    <location>
        <position position="13"/>
    </location>
    <ligand>
        <name>substrate</name>
    </ligand>
</feature>
<feature type="site" description="Could be important to modulate the pK values of the two catalytic cysteine residues" evidence="8">
    <location>
        <position position="205"/>
    </location>
</feature>
<dbReference type="eggNOG" id="COG0253">
    <property type="taxonomic scope" value="Bacteria"/>
</dbReference>
<protein>
    <recommendedName>
        <fullName evidence="3 8">Diaminopimelate epimerase</fullName>
        <shortName evidence="8">DAP epimerase</shortName>
        <ecNumber evidence="3 8">5.1.1.7</ecNumber>
    </recommendedName>
    <alternativeName>
        <fullName evidence="8">PLP-independent amino acid racemase</fullName>
    </alternativeName>
</protein>
<evidence type="ECO:0000256" key="8">
    <source>
        <dbReference type="HAMAP-Rule" id="MF_00197"/>
    </source>
</evidence>
<name>A7HZM9_CAMHC</name>
<evidence type="ECO:0000256" key="5">
    <source>
        <dbReference type="ARBA" id="ARBA00023154"/>
    </source>
</evidence>
<dbReference type="STRING" id="360107.CHAB381_0107"/>
<feature type="active site" description="Proton acceptor" evidence="8">
    <location>
        <position position="215"/>
    </location>
</feature>
<dbReference type="PROSITE" id="PS01326">
    <property type="entry name" value="DAP_EPIMERASE"/>
    <property type="match status" value="1"/>
</dbReference>
<comment type="pathway">
    <text evidence="1 8">Amino-acid biosynthesis; L-lysine biosynthesis via DAP pathway; DL-2,6-diaminopimelate from LL-2,6-diaminopimelate: step 1/1.</text>
</comment>
<feature type="active site" evidence="9">
    <location>
        <position position="88"/>
    </location>
</feature>
<dbReference type="GO" id="GO:0009089">
    <property type="term" value="P:lysine biosynthetic process via diaminopimelate"/>
    <property type="evidence" value="ECO:0007669"/>
    <property type="project" value="UniProtKB-UniRule"/>
</dbReference>
<dbReference type="HAMAP" id="MF_00197">
    <property type="entry name" value="DAP_epimerase"/>
    <property type="match status" value="1"/>
</dbReference>
<evidence type="ECO:0000313" key="10">
    <source>
        <dbReference type="EMBL" id="ABS52352.1"/>
    </source>
</evidence>
<dbReference type="PANTHER" id="PTHR31689">
    <property type="entry name" value="DIAMINOPIMELATE EPIMERASE, CHLOROPLASTIC"/>
    <property type="match status" value="1"/>
</dbReference>
<evidence type="ECO:0000256" key="2">
    <source>
        <dbReference type="ARBA" id="ARBA00010219"/>
    </source>
</evidence>
<dbReference type="Gene3D" id="3.10.310.10">
    <property type="entry name" value="Diaminopimelate Epimerase, Chain A, domain 1"/>
    <property type="match status" value="2"/>
</dbReference>
<feature type="site" description="Could be important to modulate the pK values of the two catalytic cysteine residues" evidence="8">
    <location>
        <position position="162"/>
    </location>
</feature>
<keyword evidence="8" id="KW-0963">Cytoplasm</keyword>
<comment type="function">
    <text evidence="8">Catalyzes the stereoinversion of LL-2,6-diaminopimelate (L,L-DAP) to meso-diaminopimelate (meso-DAP), a precursor of L-lysine and an essential component of the bacterial peptidoglycan.</text>
</comment>
<comment type="catalytic activity">
    <reaction evidence="7 8">
        <text>(2S,6S)-2,6-diaminopimelate = meso-2,6-diaminopimelate</text>
        <dbReference type="Rhea" id="RHEA:15393"/>
        <dbReference type="ChEBI" id="CHEBI:57609"/>
        <dbReference type="ChEBI" id="CHEBI:57791"/>
        <dbReference type="EC" id="5.1.1.7"/>
    </reaction>
</comment>
<evidence type="ECO:0000256" key="3">
    <source>
        <dbReference type="ARBA" id="ARBA00013080"/>
    </source>
</evidence>
<feature type="active site" description="Proton donor" evidence="8">
    <location>
        <position position="88"/>
    </location>
</feature>
<dbReference type="SUPFAM" id="SSF54506">
    <property type="entry name" value="Diaminopimelate epimerase-like"/>
    <property type="match status" value="2"/>
</dbReference>
<comment type="similarity">
    <text evidence="2 8">Belongs to the diaminopimelate epimerase family.</text>
</comment>
<dbReference type="Proteomes" id="UP000002407">
    <property type="component" value="Chromosome"/>
</dbReference>
<gene>
    <name evidence="8 10" type="primary">dapF</name>
    <name evidence="10" type="ordered locus">CHAB381_0107</name>
</gene>
<dbReference type="GO" id="GO:0008837">
    <property type="term" value="F:diaminopimelate epimerase activity"/>
    <property type="evidence" value="ECO:0007669"/>
    <property type="project" value="UniProtKB-UniRule"/>
</dbReference>
<keyword evidence="5 8" id="KW-0457">Lysine biosynthesis</keyword>
<dbReference type="Pfam" id="PF01678">
    <property type="entry name" value="DAP_epimerase"/>
    <property type="match status" value="2"/>
</dbReference>
<accession>A7HZM9</accession>
<dbReference type="UniPathway" id="UPA00034">
    <property type="reaction ID" value="UER00025"/>
</dbReference>
<evidence type="ECO:0000256" key="1">
    <source>
        <dbReference type="ARBA" id="ARBA00005196"/>
    </source>
</evidence>
<evidence type="ECO:0000256" key="4">
    <source>
        <dbReference type="ARBA" id="ARBA00022605"/>
    </source>
</evidence>
<feature type="binding site" evidence="8">
    <location>
        <begin position="216"/>
        <end position="217"/>
    </location>
    <ligand>
        <name>substrate</name>
    </ligand>
</feature>
<dbReference type="AlphaFoldDB" id="A7HZM9"/>
<keyword evidence="4 8" id="KW-0028">Amino-acid biosynthesis</keyword>
<comment type="subunit">
    <text evidence="8">Homodimer.</text>
</comment>
<dbReference type="PANTHER" id="PTHR31689:SF0">
    <property type="entry name" value="DIAMINOPIMELATE EPIMERASE"/>
    <property type="match status" value="1"/>
</dbReference>
<dbReference type="KEGG" id="cha:CHAB381_0107"/>
<evidence type="ECO:0000256" key="7">
    <source>
        <dbReference type="ARBA" id="ARBA00051712"/>
    </source>
</evidence>
<feature type="binding site" evidence="8">
    <location>
        <position position="79"/>
    </location>
    <ligand>
        <name>substrate</name>
    </ligand>
</feature>
<evidence type="ECO:0000313" key="11">
    <source>
        <dbReference type="Proteomes" id="UP000002407"/>
    </source>
</evidence>
<evidence type="ECO:0000256" key="6">
    <source>
        <dbReference type="ARBA" id="ARBA00023235"/>
    </source>
</evidence>
<comment type="subcellular location">
    <subcellularLocation>
        <location evidence="8">Cytoplasm</location>
    </subcellularLocation>
</comment>
<dbReference type="InterPro" id="IPR001653">
    <property type="entry name" value="DAP_epimerase_DapF"/>
</dbReference>
<reference evidence="11" key="1">
    <citation type="submission" date="2007-07" db="EMBL/GenBank/DDBJ databases">
        <title>Complete genome sequence of Campylobacter hominis ATCC BAA-381, a commensal isolated from the human gastrointestinal tract.</title>
        <authorList>
            <person name="Fouts D.E."/>
            <person name="Mongodin E.F."/>
            <person name="Puiu D."/>
            <person name="Sebastian Y."/>
            <person name="Miller W.G."/>
            <person name="Mandrell R.E."/>
            <person name="Nelson K.E."/>
        </authorList>
    </citation>
    <scope>NUCLEOTIDE SEQUENCE [LARGE SCALE GENOMIC DNA]</scope>
    <source>
        <strain evidence="11">ATCC BAA-381 / LMG 19568 / NCTC 13146 / CH001A</strain>
    </source>
</reference>
<comment type="caution">
    <text evidence="8">Lacks conserved residue(s) required for the propagation of feature annotation.</text>
</comment>
<feature type="binding site" evidence="8">
    <location>
        <begin position="205"/>
        <end position="206"/>
    </location>
    <ligand>
        <name>substrate</name>
    </ligand>
</feature>
<dbReference type="NCBIfam" id="TIGR00652">
    <property type="entry name" value="DapF"/>
    <property type="match status" value="1"/>
</dbReference>